<dbReference type="PIRSF" id="PIRSF016919">
    <property type="entry name" value="HupE_UreJ"/>
    <property type="match status" value="1"/>
</dbReference>
<evidence type="ECO:0000256" key="1">
    <source>
        <dbReference type="SAM" id="Phobius"/>
    </source>
</evidence>
<accession>A0A382N884</accession>
<feature type="transmembrane region" description="Helical" evidence="1">
    <location>
        <begin position="106"/>
        <end position="126"/>
    </location>
</feature>
<keyword evidence="1" id="KW-0812">Transmembrane</keyword>
<dbReference type="Pfam" id="PF04955">
    <property type="entry name" value="HupE_UreJ"/>
    <property type="match status" value="1"/>
</dbReference>
<feature type="transmembrane region" description="Helical" evidence="1">
    <location>
        <begin position="162"/>
        <end position="185"/>
    </location>
</feature>
<protein>
    <recommendedName>
        <fullName evidence="3">Urease accessory protein UreJ</fullName>
    </recommendedName>
</protein>
<keyword evidence="1" id="KW-0472">Membrane</keyword>
<feature type="transmembrane region" description="Helical" evidence="1">
    <location>
        <begin position="49"/>
        <end position="68"/>
    </location>
</feature>
<proteinExistence type="predicted"/>
<dbReference type="EMBL" id="UINC01097768">
    <property type="protein sequence ID" value="SVC55761.1"/>
    <property type="molecule type" value="Genomic_DNA"/>
</dbReference>
<dbReference type="AlphaFoldDB" id="A0A382N884"/>
<keyword evidence="1" id="KW-1133">Transmembrane helix</keyword>
<name>A0A382N884_9ZZZZ</name>
<feature type="transmembrane region" description="Helical" evidence="1">
    <location>
        <begin position="133"/>
        <end position="150"/>
    </location>
</feature>
<evidence type="ECO:0008006" key="3">
    <source>
        <dbReference type="Google" id="ProtNLM"/>
    </source>
</evidence>
<gene>
    <name evidence="2" type="ORF">METZ01_LOCUS308615</name>
</gene>
<dbReference type="InterPro" id="IPR007038">
    <property type="entry name" value="HupE_UreJ"/>
</dbReference>
<reference evidence="2" key="1">
    <citation type="submission" date="2018-05" db="EMBL/GenBank/DDBJ databases">
        <authorList>
            <person name="Lanie J.A."/>
            <person name="Ng W.-L."/>
            <person name="Kazmierczak K.M."/>
            <person name="Andrzejewski T.M."/>
            <person name="Davidsen T.M."/>
            <person name="Wayne K.J."/>
            <person name="Tettelin H."/>
            <person name="Glass J.I."/>
            <person name="Rusch D."/>
            <person name="Podicherti R."/>
            <person name="Tsui H.-C.T."/>
            <person name="Winkler M.E."/>
        </authorList>
    </citation>
    <scope>NUCLEOTIDE SEQUENCE</scope>
</reference>
<sequence length="204" mass="21977">MKWISAHRLVLFSSTLLFIVATSSSYAHTANNFSFRSGLFHPVFGLDHLIAMLSVGIVSALIGGTALWRVPAMFVLSMIVGGWLGLLNLDMLAMDAGFIEYYVSDLIVEIVIGLSVVLFGLSIFWVDGIDERLAWITVFSFGLFHGYAHGMEMPPGALPFNYVGGFVAGTIGIHVSGLSIGWLSGKSERLMGWLRACAAVSVAA</sequence>
<feature type="non-terminal residue" evidence="2">
    <location>
        <position position="204"/>
    </location>
</feature>
<evidence type="ECO:0000313" key="2">
    <source>
        <dbReference type="EMBL" id="SVC55761.1"/>
    </source>
</evidence>
<feature type="transmembrane region" description="Helical" evidence="1">
    <location>
        <begin position="75"/>
        <end position="94"/>
    </location>
</feature>
<organism evidence="2">
    <name type="scientific">marine metagenome</name>
    <dbReference type="NCBI Taxonomy" id="408172"/>
    <lineage>
        <taxon>unclassified sequences</taxon>
        <taxon>metagenomes</taxon>
        <taxon>ecological metagenomes</taxon>
    </lineage>
</organism>